<feature type="repeat" description="ANK" evidence="3">
    <location>
        <begin position="89"/>
        <end position="121"/>
    </location>
</feature>
<dbReference type="InterPro" id="IPR050776">
    <property type="entry name" value="Ank_Repeat/CDKN_Inhibitor"/>
</dbReference>
<dbReference type="Gene3D" id="1.25.40.20">
    <property type="entry name" value="Ankyrin repeat-containing domain"/>
    <property type="match status" value="2"/>
</dbReference>
<dbReference type="SUPFAM" id="SSF48403">
    <property type="entry name" value="Ankyrin repeat"/>
    <property type="match status" value="1"/>
</dbReference>
<reference evidence="4" key="2">
    <citation type="submission" date="2025-09" db="UniProtKB">
        <authorList>
            <consortium name="Ensembl"/>
        </authorList>
    </citation>
    <scope>IDENTIFICATION</scope>
</reference>
<reference evidence="4" key="1">
    <citation type="submission" date="2025-08" db="UniProtKB">
        <authorList>
            <consortium name="Ensembl"/>
        </authorList>
    </citation>
    <scope>IDENTIFICATION</scope>
</reference>
<dbReference type="InterPro" id="IPR036770">
    <property type="entry name" value="Ankyrin_rpt-contain_sf"/>
</dbReference>
<keyword evidence="1" id="KW-0677">Repeat</keyword>
<evidence type="ECO:0000313" key="5">
    <source>
        <dbReference type="Proteomes" id="UP000472270"/>
    </source>
</evidence>
<dbReference type="Ensembl" id="ENSSRHT00000053324.1">
    <property type="protein sequence ID" value="ENSSRHP00000051861.1"/>
    <property type="gene ID" value="ENSSRHG00000026112.1"/>
</dbReference>
<dbReference type="InterPro" id="IPR002110">
    <property type="entry name" value="Ankyrin_rpt"/>
</dbReference>
<protein>
    <submittedName>
        <fullName evidence="4">Uncharacterized protein</fullName>
    </submittedName>
</protein>
<dbReference type="Pfam" id="PF00023">
    <property type="entry name" value="Ank"/>
    <property type="match status" value="1"/>
</dbReference>
<feature type="repeat" description="ANK" evidence="3">
    <location>
        <begin position="122"/>
        <end position="154"/>
    </location>
</feature>
<dbReference type="PROSITE" id="PS50297">
    <property type="entry name" value="ANK_REP_REGION"/>
    <property type="match status" value="3"/>
</dbReference>
<evidence type="ECO:0000313" key="4">
    <source>
        <dbReference type="Ensembl" id="ENSSRHP00000051861.1"/>
    </source>
</evidence>
<proteinExistence type="predicted"/>
<sequence length="243" mass="26502">HTFQFSEAHCFPLEADMGSTTESEHDAILKAISSGDLYLLQELLKGLDVNTALSSTDTLLHLAAEHGKEPALMALLLRVGAQINSVTQDGLTPLHLASQSGHTEAVAQLLEGKADIHVKDKQGRTALHCAAAQGEVSVIQLLLAAGSDANATEKEKKTPLHLAAMEGHTKKVLRPSWEHMKKECNSFGWRVGKLVRDMRLEEVGYAPIIPLSPVPMCVMPQPKVDLSLLERRQKEMGLRNRGI</sequence>
<dbReference type="PANTHER" id="PTHR24201">
    <property type="entry name" value="ANK_REP_REGION DOMAIN-CONTAINING PROTEIN"/>
    <property type="match status" value="1"/>
</dbReference>
<dbReference type="PROSITE" id="PS50088">
    <property type="entry name" value="ANK_REPEAT"/>
    <property type="match status" value="3"/>
</dbReference>
<feature type="repeat" description="ANK" evidence="3">
    <location>
        <begin position="55"/>
        <end position="88"/>
    </location>
</feature>
<accession>A0A673JNN7</accession>
<dbReference type="SMART" id="SM00248">
    <property type="entry name" value="ANK"/>
    <property type="match status" value="4"/>
</dbReference>
<keyword evidence="2 3" id="KW-0040">ANK repeat</keyword>
<dbReference type="Pfam" id="PF12796">
    <property type="entry name" value="Ank_2"/>
    <property type="match status" value="1"/>
</dbReference>
<dbReference type="AlphaFoldDB" id="A0A673JNN7"/>
<evidence type="ECO:0000256" key="2">
    <source>
        <dbReference type="ARBA" id="ARBA00023043"/>
    </source>
</evidence>
<evidence type="ECO:0000256" key="3">
    <source>
        <dbReference type="PROSITE-ProRule" id="PRU00023"/>
    </source>
</evidence>
<keyword evidence="5" id="KW-1185">Reference proteome</keyword>
<name>A0A673JNN7_9TELE</name>
<dbReference type="PRINTS" id="PR01415">
    <property type="entry name" value="ANKYRIN"/>
</dbReference>
<evidence type="ECO:0000256" key="1">
    <source>
        <dbReference type="ARBA" id="ARBA00022737"/>
    </source>
</evidence>
<organism evidence="4 5">
    <name type="scientific">Sinocyclocheilus rhinocerous</name>
    <dbReference type="NCBI Taxonomy" id="307959"/>
    <lineage>
        <taxon>Eukaryota</taxon>
        <taxon>Metazoa</taxon>
        <taxon>Chordata</taxon>
        <taxon>Craniata</taxon>
        <taxon>Vertebrata</taxon>
        <taxon>Euteleostomi</taxon>
        <taxon>Actinopterygii</taxon>
        <taxon>Neopterygii</taxon>
        <taxon>Teleostei</taxon>
        <taxon>Ostariophysi</taxon>
        <taxon>Cypriniformes</taxon>
        <taxon>Cyprinidae</taxon>
        <taxon>Cyprininae</taxon>
        <taxon>Sinocyclocheilus</taxon>
    </lineage>
</organism>
<dbReference type="Proteomes" id="UP000472270">
    <property type="component" value="Unassembled WGS sequence"/>
</dbReference>